<keyword evidence="1" id="KW-0812">Transmembrane</keyword>
<sequence length="330" mass="35461">MHALATAAWDTSSLVTNHDPDFWIISRAFSLTMPLAALIPALLLAAAAAAAAAATPLSPRAADPAGPIRCPIVFDGRVPATLAATDLDDAARSPFNTGYVKGEGLKWSDIIEFPAGAGQPRFEDAASHKPITVTLSDRSVFQTQRGFRRAGLQFRDDANAGGAGAVGVRTLHWSVKIDAARGLNLSHEYLNVWHETADYSANQFNFEMGSILGQPELPSDTFKILDRRNRQIWSTPIDETAWNNFAVTIDYVKNTLRVYYSKNDEPLKAASCAPTPNDNSGEGQYQLGLLKKPTGTDDVVNSGYQASGIDEGLIYGGIFLEDSADGCVSL</sequence>
<dbReference type="EMBL" id="CP034206">
    <property type="protein sequence ID" value="QBZ59804.1"/>
    <property type="molecule type" value="Genomic_DNA"/>
</dbReference>
<dbReference type="Proteomes" id="UP000294847">
    <property type="component" value="Chromosome 3"/>
</dbReference>
<dbReference type="Gene3D" id="2.60.120.1160">
    <property type="match status" value="1"/>
</dbReference>
<feature type="domain" description="Glycoside hydrolase 131 catalytic N-terminal" evidence="2">
    <location>
        <begin position="72"/>
        <end position="326"/>
    </location>
</feature>
<evidence type="ECO:0000259" key="2">
    <source>
        <dbReference type="Pfam" id="PF18271"/>
    </source>
</evidence>
<dbReference type="PANTHER" id="PTHR34612:SF4">
    <property type="entry name" value="GLYCOSIDE HYDROLASE 131 CATALYTIC N-TERMINAL DOMAIN-CONTAINING PROTEIN"/>
    <property type="match status" value="1"/>
</dbReference>
<reference evidence="3 4" key="1">
    <citation type="journal article" date="2019" name="Mol. Biol. Evol.">
        <title>Blast fungal genomes show frequent chromosomal changes, gene gains and losses, and effector gene turnover.</title>
        <authorList>
            <person name="Gomez Luciano L.B."/>
            <person name="Jason Tsai I."/>
            <person name="Chuma I."/>
            <person name="Tosa Y."/>
            <person name="Chen Y.H."/>
            <person name="Li J.Y."/>
            <person name="Li M.Y."/>
            <person name="Jade Lu M.Y."/>
            <person name="Nakayashiki H."/>
            <person name="Li W.H."/>
        </authorList>
    </citation>
    <scope>NUCLEOTIDE SEQUENCE [LARGE SCALE GENOMIC DNA]</scope>
    <source>
        <strain evidence="3">MZ5-1-6</strain>
    </source>
</reference>
<gene>
    <name evidence="3" type="ORF">PoMZ_04768</name>
</gene>
<keyword evidence="1" id="KW-1133">Transmembrane helix</keyword>
<dbReference type="InterPro" id="IPR041524">
    <property type="entry name" value="GH131_N"/>
</dbReference>
<dbReference type="Pfam" id="PF18271">
    <property type="entry name" value="GH131_N"/>
    <property type="match status" value="1"/>
</dbReference>
<dbReference type="PANTHER" id="PTHR34612">
    <property type="entry name" value="GH131_N DOMAIN-CONTAINING PROTEIN"/>
    <property type="match status" value="1"/>
</dbReference>
<protein>
    <recommendedName>
        <fullName evidence="2">Glycoside hydrolase 131 catalytic N-terminal domain-containing protein</fullName>
    </recommendedName>
</protein>
<organism evidence="3 4">
    <name type="scientific">Pyricularia oryzae</name>
    <name type="common">Rice blast fungus</name>
    <name type="synonym">Magnaporthe oryzae</name>
    <dbReference type="NCBI Taxonomy" id="318829"/>
    <lineage>
        <taxon>Eukaryota</taxon>
        <taxon>Fungi</taxon>
        <taxon>Dikarya</taxon>
        <taxon>Ascomycota</taxon>
        <taxon>Pezizomycotina</taxon>
        <taxon>Sordariomycetes</taxon>
        <taxon>Sordariomycetidae</taxon>
        <taxon>Magnaporthales</taxon>
        <taxon>Pyriculariaceae</taxon>
        <taxon>Pyricularia</taxon>
    </lineage>
</organism>
<evidence type="ECO:0000256" key="1">
    <source>
        <dbReference type="SAM" id="Phobius"/>
    </source>
</evidence>
<dbReference type="AlphaFoldDB" id="A0A4P7NE02"/>
<evidence type="ECO:0000313" key="3">
    <source>
        <dbReference type="EMBL" id="QBZ59804.1"/>
    </source>
</evidence>
<accession>A0A4P7NE02</accession>
<proteinExistence type="predicted"/>
<name>A0A4P7NE02_PYROR</name>
<feature type="transmembrane region" description="Helical" evidence="1">
    <location>
        <begin position="35"/>
        <end position="54"/>
    </location>
</feature>
<keyword evidence="1" id="KW-0472">Membrane</keyword>
<evidence type="ECO:0000313" key="4">
    <source>
        <dbReference type="Proteomes" id="UP000294847"/>
    </source>
</evidence>